<evidence type="ECO:0000256" key="1">
    <source>
        <dbReference type="SAM" id="MobiDB-lite"/>
    </source>
</evidence>
<dbReference type="EMBL" id="CAJHCP010000003">
    <property type="protein sequence ID" value="CAD6523492.1"/>
    <property type="molecule type" value="Genomic_DNA"/>
</dbReference>
<feature type="region of interest" description="Disordered" evidence="1">
    <location>
        <begin position="91"/>
        <end position="116"/>
    </location>
</feature>
<proteinExistence type="predicted"/>
<accession>A0ABM8NG39</accession>
<sequence length="116" mass="12972">MTRAVAALVMTGSKRRIVVDLCAGRTETARKRTRSRGKSVLPAATLARGPRFFTWLDASGRQIGETHIDWRKRLGLGDFDERLATQFEHGDEIHDDDRHAPGGVEQVGEFDEARVL</sequence>
<evidence type="ECO:0000313" key="3">
    <source>
        <dbReference type="Proteomes" id="UP000598032"/>
    </source>
</evidence>
<dbReference type="Proteomes" id="UP000598032">
    <property type="component" value="Unassembled WGS sequence"/>
</dbReference>
<keyword evidence="3" id="KW-1185">Reference proteome</keyword>
<gene>
    <name evidence="2" type="ORF">LMG28140_01499</name>
</gene>
<evidence type="ECO:0000313" key="2">
    <source>
        <dbReference type="EMBL" id="CAD6523492.1"/>
    </source>
</evidence>
<name>A0ABM8NG39_9BURK</name>
<comment type="caution">
    <text evidence="2">The sequence shown here is derived from an EMBL/GenBank/DDBJ whole genome shotgun (WGS) entry which is preliminary data.</text>
</comment>
<reference evidence="2 3" key="1">
    <citation type="submission" date="2020-10" db="EMBL/GenBank/DDBJ databases">
        <authorList>
            <person name="Peeters C."/>
        </authorList>
    </citation>
    <scope>NUCLEOTIDE SEQUENCE [LARGE SCALE GENOMIC DNA]</scope>
    <source>
        <strain evidence="2 3">LMG 28140</strain>
    </source>
</reference>
<feature type="compositionally biased region" description="Basic and acidic residues" evidence="1">
    <location>
        <begin position="91"/>
        <end position="100"/>
    </location>
</feature>
<protein>
    <submittedName>
        <fullName evidence="2">Uncharacterized protein</fullName>
    </submittedName>
</protein>
<organism evidence="2 3">
    <name type="scientific">Paraburkholderia metrosideri</name>
    <dbReference type="NCBI Taxonomy" id="580937"/>
    <lineage>
        <taxon>Bacteria</taxon>
        <taxon>Pseudomonadati</taxon>
        <taxon>Pseudomonadota</taxon>
        <taxon>Betaproteobacteria</taxon>
        <taxon>Burkholderiales</taxon>
        <taxon>Burkholderiaceae</taxon>
        <taxon>Paraburkholderia</taxon>
    </lineage>
</organism>